<evidence type="ECO:0000256" key="1">
    <source>
        <dbReference type="SAM" id="MobiDB-lite"/>
    </source>
</evidence>
<sequence length="183" mass="20130">MLAVPGPSPAAPSVPPTPLAGACSEVNNKAARRPRRKLITSFYQKVDKAPLLQQTIEEEKEKEKLGCRGVPWRKMITIMSTMTGLMGMEIHMNASSERASEKRTVKSTAFTLARPLEIMPVDEEVKVTEEQTRSKSCPTPKSQLSVLGSPCRRGWGVGPGYHREGRPVMLYSSPHFTAALLVN</sequence>
<feature type="region of interest" description="Disordered" evidence="1">
    <location>
        <begin position="1"/>
        <end position="20"/>
    </location>
</feature>
<evidence type="ECO:0000313" key="3">
    <source>
        <dbReference type="Proteomes" id="UP001066276"/>
    </source>
</evidence>
<organism evidence="2 3">
    <name type="scientific">Pleurodeles waltl</name>
    <name type="common">Iberian ribbed newt</name>
    <dbReference type="NCBI Taxonomy" id="8319"/>
    <lineage>
        <taxon>Eukaryota</taxon>
        <taxon>Metazoa</taxon>
        <taxon>Chordata</taxon>
        <taxon>Craniata</taxon>
        <taxon>Vertebrata</taxon>
        <taxon>Euteleostomi</taxon>
        <taxon>Amphibia</taxon>
        <taxon>Batrachia</taxon>
        <taxon>Caudata</taxon>
        <taxon>Salamandroidea</taxon>
        <taxon>Salamandridae</taxon>
        <taxon>Pleurodelinae</taxon>
        <taxon>Pleurodeles</taxon>
    </lineage>
</organism>
<dbReference type="EMBL" id="JANPWB010000009">
    <property type="protein sequence ID" value="KAJ1158875.1"/>
    <property type="molecule type" value="Genomic_DNA"/>
</dbReference>
<evidence type="ECO:0000313" key="2">
    <source>
        <dbReference type="EMBL" id="KAJ1158875.1"/>
    </source>
</evidence>
<keyword evidence="3" id="KW-1185">Reference proteome</keyword>
<comment type="caution">
    <text evidence="2">The sequence shown here is derived from an EMBL/GenBank/DDBJ whole genome shotgun (WGS) entry which is preliminary data.</text>
</comment>
<feature type="compositionally biased region" description="Pro residues" evidence="1">
    <location>
        <begin position="1"/>
        <end position="18"/>
    </location>
</feature>
<accession>A0AAV7S575</accession>
<gene>
    <name evidence="2" type="ORF">NDU88_011548</name>
</gene>
<name>A0AAV7S575_PLEWA</name>
<dbReference type="AlphaFoldDB" id="A0AAV7S575"/>
<proteinExistence type="predicted"/>
<reference evidence="2" key="1">
    <citation type="journal article" date="2022" name="bioRxiv">
        <title>Sequencing and chromosome-scale assembly of the giantPleurodeles waltlgenome.</title>
        <authorList>
            <person name="Brown T."/>
            <person name="Elewa A."/>
            <person name="Iarovenko S."/>
            <person name="Subramanian E."/>
            <person name="Araus A.J."/>
            <person name="Petzold A."/>
            <person name="Susuki M."/>
            <person name="Suzuki K.-i.T."/>
            <person name="Hayashi T."/>
            <person name="Toyoda A."/>
            <person name="Oliveira C."/>
            <person name="Osipova E."/>
            <person name="Leigh N.D."/>
            <person name="Simon A."/>
            <person name="Yun M.H."/>
        </authorList>
    </citation>
    <scope>NUCLEOTIDE SEQUENCE</scope>
    <source>
        <strain evidence="2">20211129_DDA</strain>
        <tissue evidence="2">Liver</tissue>
    </source>
</reference>
<dbReference type="Proteomes" id="UP001066276">
    <property type="component" value="Chromosome 5"/>
</dbReference>
<protein>
    <submittedName>
        <fullName evidence="2">Uncharacterized protein</fullName>
    </submittedName>
</protein>